<reference evidence="6" key="1">
    <citation type="submission" date="2016-11" db="EMBL/GenBank/DDBJ databases">
        <title>melanization related genes in Leptinotarsa decemlineata.</title>
        <authorList>
            <person name="Fu K."/>
        </authorList>
    </citation>
    <scope>NUCLEOTIDE SEQUENCE</scope>
</reference>
<evidence type="ECO:0000256" key="3">
    <source>
        <dbReference type="ARBA" id="ARBA00022525"/>
    </source>
</evidence>
<name>A0A290GB15_LEPDE</name>
<dbReference type="PANTHER" id="PTHR10009:SF7">
    <property type="entry name" value="GH10609P-RELATED"/>
    <property type="match status" value="1"/>
</dbReference>
<evidence type="ECO:0000256" key="1">
    <source>
        <dbReference type="ARBA" id="ARBA00004613"/>
    </source>
</evidence>
<dbReference type="OrthoDB" id="8184345at2759"/>
<dbReference type="PANTHER" id="PTHR10009">
    <property type="entry name" value="PROTEIN YELLOW-RELATED"/>
    <property type="match status" value="1"/>
</dbReference>
<dbReference type="PRINTS" id="PR01366">
    <property type="entry name" value="ROYALJELLY"/>
</dbReference>
<evidence type="ECO:0000313" key="6">
    <source>
        <dbReference type="EMBL" id="ATB56353.1"/>
    </source>
</evidence>
<dbReference type="GO" id="GO:0005576">
    <property type="term" value="C:extracellular region"/>
    <property type="evidence" value="ECO:0007669"/>
    <property type="project" value="UniProtKB-SubCell"/>
</dbReference>
<comment type="similarity">
    <text evidence="2">Belongs to the major royal jelly protein family.</text>
</comment>
<dbReference type="AlphaFoldDB" id="A0A290GB15"/>
<dbReference type="FunFam" id="2.120.10.30:FF:000045">
    <property type="entry name" value="Blast:Protein yellow"/>
    <property type="match status" value="1"/>
</dbReference>
<comment type="subcellular location">
    <subcellularLocation>
        <location evidence="1">Secreted</location>
    </subcellularLocation>
</comment>
<sequence>MKRLVYSLLIFKLWNSNVYSTFLKNLDLKVLYQWSQLEFDYLSEYERKTDIDTGNFIPGQIAPIDTDVHYPNDNSATRVFITIPRLQAGVPASLGTVSNENRNGNPIVTPYPSWEWHTNPKRCKANRLISVFRVMIDDCERLWVLDAGRLLDGIICPPQILAFDLKTNKLLHRYEIPTTQIESRSILVTPVVEIRDTRNHCQNTFVYLADCQTYSIIVYDLQRQTSWRVTDKTMYPNPDCGTYSIQGDSFDLMDGVLGMSLSPASLGGDRKLFYHAMSSSTENWVYTSYLRNQTRFSENPESSPEIFNTYPKRRGTQSAAEVINKDGIMFFGLMSDVKIACFNIRGEYGDSRSTDIVADNPVTLQFATGMKIIKNRRGIEELFVLTSRFQKVATGLNAAEINFRILAIDVESLISGKNCKVAGEPNTIISYPNNKNLGRYNLPSQVNT</sequence>
<dbReference type="EMBL" id="KY221855">
    <property type="protein sequence ID" value="ATB56353.1"/>
    <property type="molecule type" value="mRNA"/>
</dbReference>
<evidence type="ECO:0000256" key="2">
    <source>
        <dbReference type="ARBA" id="ARBA00009127"/>
    </source>
</evidence>
<accession>A0A290GB15</accession>
<dbReference type="Pfam" id="PF03022">
    <property type="entry name" value="MRJP"/>
    <property type="match status" value="1"/>
</dbReference>
<evidence type="ECO:0000256" key="4">
    <source>
        <dbReference type="ARBA" id="ARBA00022729"/>
    </source>
</evidence>
<dbReference type="Gene3D" id="2.120.10.30">
    <property type="entry name" value="TolB, C-terminal domain"/>
    <property type="match status" value="1"/>
</dbReference>
<proteinExistence type="evidence at transcript level"/>
<protein>
    <submittedName>
        <fullName evidence="6">Yellow-d2</fullName>
    </submittedName>
</protein>
<dbReference type="InterPro" id="IPR017996">
    <property type="entry name" value="MRJP/yellow-related"/>
</dbReference>
<keyword evidence="4" id="KW-0732">Signal</keyword>
<keyword evidence="5" id="KW-0325">Glycoprotein</keyword>
<evidence type="ECO:0000256" key="5">
    <source>
        <dbReference type="ARBA" id="ARBA00023180"/>
    </source>
</evidence>
<keyword evidence="3" id="KW-0964">Secreted</keyword>
<dbReference type="InterPro" id="IPR011042">
    <property type="entry name" value="6-blade_b-propeller_TolB-like"/>
</dbReference>
<organism evidence="6">
    <name type="scientific">Leptinotarsa decemlineata</name>
    <name type="common">Colorado potato beetle</name>
    <name type="synonym">Doryphora decemlineata</name>
    <dbReference type="NCBI Taxonomy" id="7539"/>
    <lineage>
        <taxon>Eukaryota</taxon>
        <taxon>Metazoa</taxon>
        <taxon>Ecdysozoa</taxon>
        <taxon>Arthropoda</taxon>
        <taxon>Hexapoda</taxon>
        <taxon>Insecta</taxon>
        <taxon>Pterygota</taxon>
        <taxon>Neoptera</taxon>
        <taxon>Endopterygota</taxon>
        <taxon>Coleoptera</taxon>
        <taxon>Polyphaga</taxon>
        <taxon>Cucujiformia</taxon>
        <taxon>Chrysomeloidea</taxon>
        <taxon>Chrysomelidae</taxon>
        <taxon>Chrysomelinae</taxon>
        <taxon>Doryphorini</taxon>
        <taxon>Leptinotarsa</taxon>
    </lineage>
</organism>